<dbReference type="GO" id="GO:0005524">
    <property type="term" value="F:ATP binding"/>
    <property type="evidence" value="ECO:0007669"/>
    <property type="project" value="UniProtKB-UniRule"/>
</dbReference>
<dbReference type="PROSITE" id="PS00844">
    <property type="entry name" value="DALA_DALA_LIGASE_2"/>
    <property type="match status" value="1"/>
</dbReference>
<comment type="caution">
    <text evidence="15">The sequence shown here is derived from an EMBL/GenBank/DDBJ whole genome shotgun (WGS) entry which is preliminary data.</text>
</comment>
<comment type="pathway">
    <text evidence="10">Cell wall biogenesis; peptidoglycan biosynthesis.</text>
</comment>
<evidence type="ECO:0000256" key="10">
    <source>
        <dbReference type="HAMAP-Rule" id="MF_00047"/>
    </source>
</evidence>
<dbReference type="PROSITE" id="PS50975">
    <property type="entry name" value="ATP_GRASP"/>
    <property type="match status" value="1"/>
</dbReference>
<dbReference type="GO" id="GO:0008360">
    <property type="term" value="P:regulation of cell shape"/>
    <property type="evidence" value="ECO:0007669"/>
    <property type="project" value="UniProtKB-KW"/>
</dbReference>
<feature type="domain" description="ATP-grasp" evidence="14">
    <location>
        <begin position="108"/>
        <end position="313"/>
    </location>
</feature>
<gene>
    <name evidence="10" type="primary">ddl</name>
    <name evidence="15" type="ORF">COX00_03020</name>
</gene>
<comment type="catalytic activity">
    <reaction evidence="10">
        <text>2 D-alanine + ATP = D-alanyl-D-alanine + ADP + phosphate + H(+)</text>
        <dbReference type="Rhea" id="RHEA:11224"/>
        <dbReference type="ChEBI" id="CHEBI:15378"/>
        <dbReference type="ChEBI" id="CHEBI:30616"/>
        <dbReference type="ChEBI" id="CHEBI:43474"/>
        <dbReference type="ChEBI" id="CHEBI:57416"/>
        <dbReference type="ChEBI" id="CHEBI:57822"/>
        <dbReference type="ChEBI" id="CHEBI:456216"/>
        <dbReference type="EC" id="6.3.2.4"/>
    </reaction>
</comment>
<comment type="function">
    <text evidence="10">Cell wall formation.</text>
</comment>
<evidence type="ECO:0000256" key="5">
    <source>
        <dbReference type="ARBA" id="ARBA00022741"/>
    </source>
</evidence>
<dbReference type="NCBIfam" id="TIGR01205">
    <property type="entry name" value="D_ala_D_alaTIGR"/>
    <property type="match status" value="1"/>
</dbReference>
<dbReference type="AlphaFoldDB" id="A0A2H0BTV4"/>
<keyword evidence="9 10" id="KW-0961">Cell wall biogenesis/degradation</keyword>
<dbReference type="Gene3D" id="3.30.470.20">
    <property type="entry name" value="ATP-grasp fold, B domain"/>
    <property type="match status" value="1"/>
</dbReference>
<name>A0A2H0BTV4_9BACT</name>
<dbReference type="PANTHER" id="PTHR23132">
    <property type="entry name" value="D-ALANINE--D-ALANINE LIGASE"/>
    <property type="match status" value="1"/>
</dbReference>
<reference evidence="15 16" key="1">
    <citation type="submission" date="2017-09" db="EMBL/GenBank/DDBJ databases">
        <title>Depth-based differentiation of microbial function through sediment-hosted aquifers and enrichment of novel symbionts in the deep terrestrial subsurface.</title>
        <authorList>
            <person name="Probst A.J."/>
            <person name="Ladd B."/>
            <person name="Jarett J.K."/>
            <person name="Geller-Mcgrath D.E."/>
            <person name="Sieber C.M."/>
            <person name="Emerson J.B."/>
            <person name="Anantharaman K."/>
            <person name="Thomas B.C."/>
            <person name="Malmstrom R."/>
            <person name="Stieglmeier M."/>
            <person name="Klingl A."/>
            <person name="Woyke T."/>
            <person name="Ryan C.M."/>
            <person name="Banfield J.F."/>
        </authorList>
    </citation>
    <scope>NUCLEOTIDE SEQUENCE [LARGE SCALE GENOMIC DNA]</scope>
    <source>
        <strain evidence="15">CG22_combo_CG10-13_8_21_14_all_47_17</strain>
    </source>
</reference>
<dbReference type="GO" id="GO:0071555">
    <property type="term" value="P:cell wall organization"/>
    <property type="evidence" value="ECO:0007669"/>
    <property type="project" value="UniProtKB-KW"/>
</dbReference>
<dbReference type="InterPro" id="IPR005905">
    <property type="entry name" value="D_ala_D_ala"/>
</dbReference>
<evidence type="ECO:0000256" key="12">
    <source>
        <dbReference type="PIRSR" id="PIRSR039102-3"/>
    </source>
</evidence>
<keyword evidence="12" id="KW-0464">Manganese</keyword>
<organism evidence="15 16">
    <name type="scientific">Candidatus Uhrbacteria bacterium CG22_combo_CG10-13_8_21_14_all_47_17</name>
    <dbReference type="NCBI Taxonomy" id="1975041"/>
    <lineage>
        <taxon>Bacteria</taxon>
        <taxon>Candidatus Uhriibacteriota</taxon>
    </lineage>
</organism>
<feature type="active site" evidence="11">
    <location>
        <position position="157"/>
    </location>
</feature>
<evidence type="ECO:0000256" key="3">
    <source>
        <dbReference type="ARBA" id="ARBA00022490"/>
    </source>
</evidence>
<dbReference type="Gene3D" id="3.30.1490.20">
    <property type="entry name" value="ATP-grasp fold, A domain"/>
    <property type="match status" value="1"/>
</dbReference>
<evidence type="ECO:0000256" key="1">
    <source>
        <dbReference type="ARBA" id="ARBA00004496"/>
    </source>
</evidence>
<proteinExistence type="inferred from homology"/>
<evidence type="ECO:0000256" key="2">
    <source>
        <dbReference type="ARBA" id="ARBA00010871"/>
    </source>
</evidence>
<evidence type="ECO:0000256" key="6">
    <source>
        <dbReference type="ARBA" id="ARBA00022840"/>
    </source>
</evidence>
<evidence type="ECO:0000256" key="9">
    <source>
        <dbReference type="ARBA" id="ARBA00023316"/>
    </source>
</evidence>
<evidence type="ECO:0000256" key="7">
    <source>
        <dbReference type="ARBA" id="ARBA00022960"/>
    </source>
</evidence>
<evidence type="ECO:0000313" key="16">
    <source>
        <dbReference type="Proteomes" id="UP000231581"/>
    </source>
</evidence>
<keyword evidence="4 10" id="KW-0436">Ligase</keyword>
<keyword evidence="7 10" id="KW-0133">Cell shape</keyword>
<dbReference type="NCBIfam" id="NF002378">
    <property type="entry name" value="PRK01372.1"/>
    <property type="match status" value="1"/>
</dbReference>
<dbReference type="EMBL" id="PCSZ01000061">
    <property type="protein sequence ID" value="PIP60490.1"/>
    <property type="molecule type" value="Genomic_DNA"/>
</dbReference>
<evidence type="ECO:0000256" key="8">
    <source>
        <dbReference type="ARBA" id="ARBA00022984"/>
    </source>
</evidence>
<evidence type="ECO:0000256" key="13">
    <source>
        <dbReference type="PROSITE-ProRule" id="PRU00409"/>
    </source>
</evidence>
<dbReference type="Pfam" id="PF01820">
    <property type="entry name" value="Dala_Dala_lig_N"/>
    <property type="match status" value="1"/>
</dbReference>
<accession>A0A2H0BTV4</accession>
<feature type="active site" evidence="11">
    <location>
        <position position="291"/>
    </location>
</feature>
<keyword evidence="3 10" id="KW-0963">Cytoplasm</keyword>
<keyword evidence="8 10" id="KW-0573">Peptidoglycan synthesis</keyword>
<evidence type="ECO:0000313" key="15">
    <source>
        <dbReference type="EMBL" id="PIP60490.1"/>
    </source>
</evidence>
<dbReference type="Proteomes" id="UP000231581">
    <property type="component" value="Unassembled WGS sequence"/>
</dbReference>
<dbReference type="UniPathway" id="UPA00219"/>
<dbReference type="Pfam" id="PF07478">
    <property type="entry name" value="Dala_Dala_lig_C"/>
    <property type="match status" value="1"/>
</dbReference>
<dbReference type="GO" id="GO:0046872">
    <property type="term" value="F:metal ion binding"/>
    <property type="evidence" value="ECO:0007669"/>
    <property type="project" value="UniProtKB-KW"/>
</dbReference>
<dbReference type="InterPro" id="IPR011761">
    <property type="entry name" value="ATP-grasp"/>
</dbReference>
<comment type="similarity">
    <text evidence="2 10">Belongs to the D-alanine--D-alanine ligase family.</text>
</comment>
<feature type="binding site" evidence="12">
    <location>
        <position position="280"/>
    </location>
    <ligand>
        <name>Mg(2+)</name>
        <dbReference type="ChEBI" id="CHEBI:18420"/>
        <label>2</label>
    </ligand>
</feature>
<dbReference type="InterPro" id="IPR000291">
    <property type="entry name" value="D-Ala_lig_Van_CS"/>
</dbReference>
<dbReference type="GO" id="GO:0008716">
    <property type="term" value="F:D-alanine-D-alanine ligase activity"/>
    <property type="evidence" value="ECO:0007669"/>
    <property type="project" value="UniProtKB-UniRule"/>
</dbReference>
<dbReference type="SUPFAM" id="SSF56059">
    <property type="entry name" value="Glutathione synthetase ATP-binding domain-like"/>
    <property type="match status" value="1"/>
</dbReference>
<dbReference type="HAMAP" id="MF_00047">
    <property type="entry name" value="Dala_Dala_lig"/>
    <property type="match status" value="1"/>
</dbReference>
<dbReference type="GO" id="GO:0005737">
    <property type="term" value="C:cytoplasm"/>
    <property type="evidence" value="ECO:0007669"/>
    <property type="project" value="UniProtKB-SubCell"/>
</dbReference>
<feature type="binding site" evidence="12">
    <location>
        <position position="268"/>
    </location>
    <ligand>
        <name>Mg(2+)</name>
        <dbReference type="ChEBI" id="CHEBI:18420"/>
        <label>1</label>
    </ligand>
</feature>
<dbReference type="InterPro" id="IPR013815">
    <property type="entry name" value="ATP_grasp_subdomain_1"/>
</dbReference>
<dbReference type="PANTHER" id="PTHR23132:SF23">
    <property type="entry name" value="D-ALANINE--D-ALANINE LIGASE B"/>
    <property type="match status" value="1"/>
</dbReference>
<sequence>MIKRQKLIRVAVLLGGVSSERSVSLQSGREVLRHLPDQYIGKAYDPKKDLSKLFVDAKAGKVDIAFNALHGPSGEDGRIQGFLDTLGIPSTGSGVLASALAMDKSMAKRVYSSAGIPSPRAIQIKADDWKRHKKELLKLIAHDIKSPIVVKPNSSGSSVAITVKPIKADWSRAISKALKEEGESCLVEAFQKGREFTVPILEKKGIPKALPVIEIRTKRTFFDYEAKYEGASEEICPAPIPEEVRTQAQNLALDAHAVLGCKGYSRTDIIWQDSGLFVLETNTLPGLTKMSLFPQSAKVAGITFAELLDQILQEGLRA</sequence>
<dbReference type="PIRSF" id="PIRSF039102">
    <property type="entry name" value="Ddl/VanB"/>
    <property type="match status" value="1"/>
</dbReference>
<dbReference type="Gene3D" id="3.40.50.20">
    <property type="match status" value="1"/>
</dbReference>
<evidence type="ECO:0000259" key="14">
    <source>
        <dbReference type="PROSITE" id="PS50975"/>
    </source>
</evidence>
<comment type="subcellular location">
    <subcellularLocation>
        <location evidence="1 10">Cytoplasm</location>
    </subcellularLocation>
</comment>
<feature type="active site" evidence="11">
    <location>
        <position position="20"/>
    </location>
</feature>
<dbReference type="InterPro" id="IPR011095">
    <property type="entry name" value="Dala_Dala_lig_C"/>
</dbReference>
<evidence type="ECO:0000256" key="11">
    <source>
        <dbReference type="PIRSR" id="PIRSR039102-1"/>
    </source>
</evidence>
<dbReference type="PROSITE" id="PS00843">
    <property type="entry name" value="DALA_DALA_LIGASE_1"/>
    <property type="match status" value="1"/>
</dbReference>
<keyword evidence="6 13" id="KW-0067">ATP-binding</keyword>
<dbReference type="EC" id="6.3.2.4" evidence="10"/>
<feature type="binding site" evidence="12">
    <location>
        <position position="280"/>
    </location>
    <ligand>
        <name>Mg(2+)</name>
        <dbReference type="ChEBI" id="CHEBI:18420"/>
        <label>1</label>
    </ligand>
</feature>
<dbReference type="SUPFAM" id="SSF52440">
    <property type="entry name" value="PreATP-grasp domain"/>
    <property type="match status" value="1"/>
</dbReference>
<keyword evidence="12" id="KW-0479">Metal-binding</keyword>
<dbReference type="InterPro" id="IPR016185">
    <property type="entry name" value="PreATP-grasp_dom_sf"/>
</dbReference>
<comment type="cofactor">
    <cofactor evidence="12">
        <name>Mg(2+)</name>
        <dbReference type="ChEBI" id="CHEBI:18420"/>
    </cofactor>
    <cofactor evidence="12">
        <name>Mn(2+)</name>
        <dbReference type="ChEBI" id="CHEBI:29035"/>
    </cofactor>
    <text evidence="12">Binds 2 magnesium or manganese ions per subunit.</text>
</comment>
<keyword evidence="12" id="KW-0460">Magnesium</keyword>
<feature type="binding site" evidence="12">
    <location>
        <position position="282"/>
    </location>
    <ligand>
        <name>Mg(2+)</name>
        <dbReference type="ChEBI" id="CHEBI:18420"/>
        <label>2</label>
    </ligand>
</feature>
<dbReference type="GO" id="GO:0009252">
    <property type="term" value="P:peptidoglycan biosynthetic process"/>
    <property type="evidence" value="ECO:0007669"/>
    <property type="project" value="UniProtKB-UniRule"/>
</dbReference>
<protein>
    <recommendedName>
        <fullName evidence="10">D-alanine--D-alanine ligase</fullName>
        <ecNumber evidence="10">6.3.2.4</ecNumber>
    </recommendedName>
    <alternativeName>
        <fullName evidence="10">D-Ala-D-Ala ligase</fullName>
    </alternativeName>
    <alternativeName>
        <fullName evidence="10">D-alanylalanine synthetase</fullName>
    </alternativeName>
</protein>
<evidence type="ECO:0000256" key="4">
    <source>
        <dbReference type="ARBA" id="ARBA00022598"/>
    </source>
</evidence>
<keyword evidence="5 13" id="KW-0547">Nucleotide-binding</keyword>
<dbReference type="InterPro" id="IPR011127">
    <property type="entry name" value="Dala_Dala_lig_N"/>
</dbReference>